<organism evidence="1 2">
    <name type="scientific">Choristoneura fumiferana</name>
    <name type="common">Spruce budworm moth</name>
    <name type="synonym">Archips fumiferana</name>
    <dbReference type="NCBI Taxonomy" id="7141"/>
    <lineage>
        <taxon>Eukaryota</taxon>
        <taxon>Metazoa</taxon>
        <taxon>Ecdysozoa</taxon>
        <taxon>Arthropoda</taxon>
        <taxon>Hexapoda</taxon>
        <taxon>Insecta</taxon>
        <taxon>Pterygota</taxon>
        <taxon>Neoptera</taxon>
        <taxon>Endopterygota</taxon>
        <taxon>Lepidoptera</taxon>
        <taxon>Glossata</taxon>
        <taxon>Ditrysia</taxon>
        <taxon>Tortricoidea</taxon>
        <taxon>Tortricidae</taxon>
        <taxon>Tortricinae</taxon>
        <taxon>Choristoneura</taxon>
    </lineage>
</organism>
<gene>
    <name evidence="1" type="ORF">MSG28_000107</name>
</gene>
<evidence type="ECO:0000313" key="1">
    <source>
        <dbReference type="EMBL" id="KAI8429471.1"/>
    </source>
</evidence>
<sequence length="89" mass="10122">MISELEACCCTSREPCMTQTCLECLFGLSDNYCLPPPKCGCGCFKDIKKPLDLCQPKCQPPTVLYYPQVEYPITGYNTNPFYYNNCFGY</sequence>
<comment type="caution">
    <text evidence="1">The sequence shown here is derived from an EMBL/GenBank/DDBJ whole genome shotgun (WGS) entry which is preliminary data.</text>
</comment>
<reference evidence="1 2" key="1">
    <citation type="journal article" date="2022" name="Genome Biol. Evol.">
        <title>The Spruce Budworm Genome: Reconstructing the Evolutionary History of Antifreeze Proteins.</title>
        <authorList>
            <person name="Beliveau C."/>
            <person name="Gagne P."/>
            <person name="Picq S."/>
            <person name="Vernygora O."/>
            <person name="Keeling C.I."/>
            <person name="Pinkney K."/>
            <person name="Doucet D."/>
            <person name="Wen F."/>
            <person name="Johnston J.S."/>
            <person name="Maaroufi H."/>
            <person name="Boyle B."/>
            <person name="Laroche J."/>
            <person name="Dewar K."/>
            <person name="Juretic N."/>
            <person name="Blackburn G."/>
            <person name="Nisole A."/>
            <person name="Brunet B."/>
            <person name="Brandao M."/>
            <person name="Lumley L."/>
            <person name="Duan J."/>
            <person name="Quan G."/>
            <person name="Lucarotti C.J."/>
            <person name="Roe A.D."/>
            <person name="Sperling F.A.H."/>
            <person name="Levesque R.C."/>
            <person name="Cusson M."/>
        </authorList>
    </citation>
    <scope>NUCLEOTIDE SEQUENCE [LARGE SCALE GENOMIC DNA]</scope>
    <source>
        <strain evidence="1">Glfc:IPQL:Cfum</strain>
    </source>
</reference>
<evidence type="ECO:0000313" key="2">
    <source>
        <dbReference type="Proteomes" id="UP001064048"/>
    </source>
</evidence>
<keyword evidence="2" id="KW-1185">Reference proteome</keyword>
<protein>
    <submittedName>
        <fullName evidence="1">Uncharacterized protein</fullName>
    </submittedName>
</protein>
<proteinExistence type="predicted"/>
<dbReference type="EMBL" id="CM046131">
    <property type="protein sequence ID" value="KAI8429471.1"/>
    <property type="molecule type" value="Genomic_DNA"/>
</dbReference>
<name>A0ACC0JZ95_CHOFU</name>
<accession>A0ACC0JZ95</accession>
<dbReference type="Proteomes" id="UP001064048">
    <property type="component" value="Chromosome Z"/>
</dbReference>